<feature type="domain" description="Response regulatory" evidence="3">
    <location>
        <begin position="109"/>
        <end position="225"/>
    </location>
</feature>
<dbReference type="CDD" id="cd01949">
    <property type="entry name" value="GGDEF"/>
    <property type="match status" value="1"/>
</dbReference>
<dbReference type="PANTHER" id="PTHR45138:SF9">
    <property type="entry name" value="DIGUANYLATE CYCLASE DGCM-RELATED"/>
    <property type="match status" value="1"/>
</dbReference>
<dbReference type="EMBL" id="JAGVRK010000001">
    <property type="protein sequence ID" value="MBS2970290.1"/>
    <property type="molecule type" value="Genomic_DNA"/>
</dbReference>
<dbReference type="PROSITE" id="PS50110">
    <property type="entry name" value="RESPONSE_REGULATORY"/>
    <property type="match status" value="2"/>
</dbReference>
<protein>
    <submittedName>
        <fullName evidence="6">Diguanylate cyclase</fullName>
        <ecNumber evidence="6">2.7.7.65</ecNumber>
    </submittedName>
</protein>
<dbReference type="Gene3D" id="3.30.70.270">
    <property type="match status" value="1"/>
</dbReference>
<dbReference type="InterPro" id="IPR029787">
    <property type="entry name" value="Nucleotide_cyclase"/>
</dbReference>
<feature type="domain" description="GGDEF" evidence="4">
    <location>
        <begin position="265"/>
        <end position="397"/>
    </location>
</feature>
<dbReference type="InterPro" id="IPR011006">
    <property type="entry name" value="CheY-like_superfamily"/>
</dbReference>
<dbReference type="Pfam" id="PF00990">
    <property type="entry name" value="GGDEF"/>
    <property type="match status" value="1"/>
</dbReference>
<evidence type="ECO:0000259" key="5">
    <source>
        <dbReference type="PROSITE" id="PS50894"/>
    </source>
</evidence>
<proteinExistence type="predicted"/>
<dbReference type="SUPFAM" id="SSF52172">
    <property type="entry name" value="CheY-like"/>
    <property type="match status" value="2"/>
</dbReference>
<dbReference type="Proteomes" id="UP000682403">
    <property type="component" value="Unassembled WGS sequence"/>
</dbReference>
<feature type="domain" description="Response regulatory" evidence="3">
    <location>
        <begin position="409"/>
        <end position="535"/>
    </location>
</feature>
<reference evidence="6 7" key="1">
    <citation type="submission" date="2021-04" db="EMBL/GenBank/DDBJ databases">
        <title>Metabacillus sp. strain KIGAM252 whole genome sequence.</title>
        <authorList>
            <person name="Seo M.-J."/>
            <person name="Cho E.-S."/>
            <person name="Hwang C.Y."/>
            <person name="Yoon D.J."/>
        </authorList>
    </citation>
    <scope>NUCLEOTIDE SEQUENCE [LARGE SCALE GENOMIC DNA]</scope>
    <source>
        <strain evidence="6 7">KIGAM252</strain>
    </source>
</reference>
<feature type="modified residue" description="4-aspartylphosphate" evidence="2">
    <location>
        <position position="158"/>
    </location>
</feature>
<dbReference type="NCBIfam" id="TIGR00254">
    <property type="entry name" value="GGDEF"/>
    <property type="match status" value="1"/>
</dbReference>
<dbReference type="SMART" id="SM00448">
    <property type="entry name" value="REC"/>
    <property type="match status" value="2"/>
</dbReference>
<dbReference type="SUPFAM" id="SSF55073">
    <property type="entry name" value="Nucleotide cyclase"/>
    <property type="match status" value="1"/>
</dbReference>
<dbReference type="PROSITE" id="PS50887">
    <property type="entry name" value="GGDEF"/>
    <property type="match status" value="1"/>
</dbReference>
<feature type="modified residue" description="4-aspartylphosphate" evidence="2">
    <location>
        <position position="468"/>
    </location>
</feature>
<dbReference type="InterPro" id="IPR000160">
    <property type="entry name" value="GGDEF_dom"/>
</dbReference>
<dbReference type="EC" id="2.7.7.65" evidence="6"/>
<dbReference type="InterPro" id="IPR050469">
    <property type="entry name" value="Diguanylate_Cyclase"/>
</dbReference>
<keyword evidence="6" id="KW-0548">Nucleotidyltransferase</keyword>
<evidence type="ECO:0000259" key="4">
    <source>
        <dbReference type="PROSITE" id="PS50887"/>
    </source>
</evidence>
<accession>A0ABS5LHS0</accession>
<dbReference type="GO" id="GO:0052621">
    <property type="term" value="F:diguanylate cyclase activity"/>
    <property type="evidence" value="ECO:0007669"/>
    <property type="project" value="UniProtKB-EC"/>
</dbReference>
<dbReference type="PROSITE" id="PS50894">
    <property type="entry name" value="HPT"/>
    <property type="match status" value="1"/>
</dbReference>
<comment type="caution">
    <text evidence="6">The sequence shown here is derived from an EMBL/GenBank/DDBJ whole genome shotgun (WGS) entry which is preliminary data.</text>
</comment>
<evidence type="ECO:0000259" key="3">
    <source>
        <dbReference type="PROSITE" id="PS50110"/>
    </source>
</evidence>
<keyword evidence="2" id="KW-0597">Phosphoprotein</keyword>
<gene>
    <name evidence="6" type="ORF">J9317_16200</name>
</gene>
<dbReference type="InterPro" id="IPR043128">
    <property type="entry name" value="Rev_trsase/Diguanyl_cyclase"/>
</dbReference>
<dbReference type="PANTHER" id="PTHR45138">
    <property type="entry name" value="REGULATORY COMPONENTS OF SENSORY TRANSDUCTION SYSTEM"/>
    <property type="match status" value="1"/>
</dbReference>
<evidence type="ECO:0000256" key="2">
    <source>
        <dbReference type="PROSITE-ProRule" id="PRU00169"/>
    </source>
</evidence>
<evidence type="ECO:0000313" key="6">
    <source>
        <dbReference type="EMBL" id="MBS2970290.1"/>
    </source>
</evidence>
<dbReference type="InterPro" id="IPR008207">
    <property type="entry name" value="Sig_transdc_His_kin_Hpt_dom"/>
</dbReference>
<dbReference type="RefSeq" id="WP_211560308.1">
    <property type="nucleotide sequence ID" value="NZ_JAGVRK010000001.1"/>
</dbReference>
<dbReference type="SMART" id="SM00267">
    <property type="entry name" value="GGDEF"/>
    <property type="match status" value="1"/>
</dbReference>
<keyword evidence="6" id="KW-0808">Transferase</keyword>
<evidence type="ECO:0000256" key="1">
    <source>
        <dbReference type="PROSITE-ProRule" id="PRU00110"/>
    </source>
</evidence>
<sequence>MEKYKAKLLENIRKQLQSWYKVTEEINGKELDKFLHSLAGTAPTIGLQKIGDAANLLMKKYKEIPEEMWSAESIQQFLSPLLAVAYDEDAVDLKGEALSKKYTPEEKDLIMLIDDDPALLIYLKDKLENEGFTVMAFTEAKKALKAFFDLDPSCVIIDVHMQEKSGLEILEEFKRYTNFRFIPAVMISVDDSKETRMKSYQLDADDFIPKPFEMDELIVRVRRLVTKKKHLKELIMLDELTRVYTRKHLSPSFKRIAEQMNREQQPFSAAMIDLDHFKSINDTYGHLMGDRVLAGFANLLKQNLRTGDLPFRYGGEEFLILFPRTDVKTASLVLNRVLNRFMDHPFETDGESFRVSFSAGVSAACLSEGLENTVKAADHALYKAKQTGRAKTIAAEALAPIEAVRKKLRFAVVDDDPIIRTILQDLFQNSSLNEKFLLDVQAFEDGLQFLQSEWHLKDPESSSFIVLDGMMPEIDGIEVLKVIRSLKHQERFTVVMLTNRTSEEDITTALKLGADDYLTKPFKLAEIESRIFHLIKKISS</sequence>
<evidence type="ECO:0000313" key="7">
    <source>
        <dbReference type="Proteomes" id="UP000682403"/>
    </source>
</evidence>
<name>A0ABS5LHS0_9BACI</name>
<feature type="modified residue" description="Phosphohistidine" evidence="1">
    <location>
        <position position="36"/>
    </location>
</feature>
<dbReference type="Pfam" id="PF00072">
    <property type="entry name" value="Response_reg"/>
    <property type="match status" value="2"/>
</dbReference>
<dbReference type="Gene3D" id="3.40.50.2300">
    <property type="match status" value="2"/>
</dbReference>
<feature type="domain" description="HPt" evidence="5">
    <location>
        <begin position="1"/>
        <end position="96"/>
    </location>
</feature>
<dbReference type="CDD" id="cd17574">
    <property type="entry name" value="REC_OmpR"/>
    <property type="match status" value="1"/>
</dbReference>
<dbReference type="InterPro" id="IPR001789">
    <property type="entry name" value="Sig_transdc_resp-reg_receiver"/>
</dbReference>
<keyword evidence="7" id="KW-1185">Reference proteome</keyword>
<organism evidence="6 7">
    <name type="scientific">Metabacillus flavus</name>
    <dbReference type="NCBI Taxonomy" id="2823519"/>
    <lineage>
        <taxon>Bacteria</taxon>
        <taxon>Bacillati</taxon>
        <taxon>Bacillota</taxon>
        <taxon>Bacilli</taxon>
        <taxon>Bacillales</taxon>
        <taxon>Bacillaceae</taxon>
        <taxon>Metabacillus</taxon>
    </lineage>
</organism>